<dbReference type="Proteomes" id="UP000070587">
    <property type="component" value="Chromosome"/>
</dbReference>
<dbReference type="EMBL" id="CP010835">
    <property type="protein sequence ID" value="AMM53964.1"/>
    <property type="molecule type" value="Genomic_DNA"/>
</dbReference>
<gene>
    <name evidence="2" type="ORF">TQ32_05325</name>
</gene>
<dbReference type="Gene3D" id="3.40.50.880">
    <property type="match status" value="1"/>
</dbReference>
<evidence type="ECO:0000259" key="1">
    <source>
        <dbReference type="Pfam" id="PF13200"/>
    </source>
</evidence>
<proteinExistence type="predicted"/>
<dbReference type="PROSITE" id="PS51273">
    <property type="entry name" value="GATASE_TYPE_1"/>
    <property type="match status" value="1"/>
</dbReference>
<dbReference type="AlphaFoldDB" id="A0A127B9I5"/>
<protein>
    <recommendedName>
        <fullName evidence="1">DUF4015 domain-containing protein</fullName>
    </recommendedName>
</protein>
<dbReference type="InterPro" id="IPR052177">
    <property type="entry name" value="Divisome_Glycosyl_Hydrolase"/>
</dbReference>
<dbReference type="STRING" id="1609559.TQ32_05325"/>
<dbReference type="SUPFAM" id="SSF51445">
    <property type="entry name" value="(Trans)glycosidases"/>
    <property type="match status" value="1"/>
</dbReference>
<dbReference type="Pfam" id="PF13200">
    <property type="entry name" value="DUF4015"/>
    <property type="match status" value="1"/>
</dbReference>
<dbReference type="CDD" id="cd01653">
    <property type="entry name" value="GATase1"/>
    <property type="match status" value="1"/>
</dbReference>
<reference evidence="3" key="1">
    <citation type="submission" date="2015-02" db="EMBL/GenBank/DDBJ databases">
        <title>Pyrococcus kukulkanii sp. nov., a novel hyperthermophilic archaeon isolated from a deep-sea hydrothermal vent at the Guaymas Basin.</title>
        <authorList>
            <person name="Oger P.M."/>
            <person name="Callac N."/>
            <person name="Jebbar M."/>
            <person name="Godfroy A."/>
        </authorList>
    </citation>
    <scope>NUCLEOTIDE SEQUENCE [LARGE SCALE GENOMIC DNA]</scope>
    <source>
        <strain evidence="3">NCB100</strain>
    </source>
</reference>
<dbReference type="RefSeq" id="WP_068321986.1">
    <property type="nucleotide sequence ID" value="NZ_CP010835.1"/>
</dbReference>
<dbReference type="PANTHER" id="PTHR43405">
    <property type="entry name" value="GLYCOSYL HYDROLASE DIGH"/>
    <property type="match status" value="1"/>
</dbReference>
<dbReference type="OrthoDB" id="18481at2157"/>
<dbReference type="InterPro" id="IPR029062">
    <property type="entry name" value="Class_I_gatase-like"/>
</dbReference>
<dbReference type="PANTHER" id="PTHR43405:SF1">
    <property type="entry name" value="GLYCOSYL HYDROLASE DIGH"/>
    <property type="match status" value="1"/>
</dbReference>
<dbReference type="PATRIC" id="fig|1609559.3.peg.1111"/>
<sequence>MSTRKVLGVLIVLIFGLSILQPHYVLAENKGNEEKIVGVWMWPSTYRGYYERALESFGYRDPFNVTVYPNIPKEIREKALNMAAKQLIQELKNAGITDIFLEVKLTTGYLIYPSKAYPERTYPSYPYNDTNILIPLLKEAHKNGIRVHAWIIVHYDKDFFGKIDPIWHVGKAKYNWKPTPIPGRVRLANKEYLKVLEQISKELISMGFDGIHLDYIRYPHMVYSFSPADIKRAQEYGINVTKVIFAVRHTFYDDVPLQNGSVAGPRDPYYIFKLYLKRDPDIVKWFELRRKDVDSYVGNITKFVHSLKTWNNKVPIVSAALMPDLTRDNILYPKEFQLLHYGQVWSDFVKLGVDWLIPMAYYRDYGEPVKWVGIVKSHVINAAGNVSVPLVGVQTYSVSWEDILNEERYVFSELGDKKAVIIPLPDDIPSDPNIAEKVIDTLTIINKELYKRNIEGYMTLEILDINGTTIPKGSLIIVGEKAILDNILLQIPMKTIEINKLPKIQVIPLIPPKIAILDVGSEYTIHEVLKELGFQYDIIPAEKIKEGELKKYDILVLPPGSGTWEAKLLGKEGSVKVSEFIAGGGGLIGICAGGYAVIKGYNEPTSEIQLVDARLKNWPKWWLGVGIVNVKVINQSNPVTFGFKDSFRAIYWNGPVFEPYDLKANTTLGLDVAPYVELVKYISTEDTEGAFSYGWGDFNKTYVDSIMKNAPAVIFSKYGEGKILLFSFHPELTSGDTEYALNSILDSRYNYRLLFNAVYFVSRKSGEITLEPGKGIIYFRWATYKSRLNSPDVSIKVHAQGAILTVKVINYGNVEAKNVTVDIVLTLNNTEKVLEVSRALETLSPGEVKYETIILGPSLLTSRIGLHKIKVTASVKAENEVSLTISNNKVEKEYLIMVFPQTPIVLFVPS</sequence>
<organism evidence="2 3">
    <name type="scientific">Pyrococcus kukulkanii</name>
    <dbReference type="NCBI Taxonomy" id="1609559"/>
    <lineage>
        <taxon>Archaea</taxon>
        <taxon>Methanobacteriati</taxon>
        <taxon>Methanobacteriota</taxon>
        <taxon>Thermococci</taxon>
        <taxon>Thermococcales</taxon>
        <taxon>Thermococcaceae</taxon>
        <taxon>Pyrococcus</taxon>
    </lineage>
</organism>
<feature type="domain" description="DUF4015" evidence="1">
    <location>
        <begin position="83"/>
        <end position="220"/>
    </location>
</feature>
<name>A0A127B9I5_9EURY</name>
<dbReference type="Gene3D" id="3.20.20.80">
    <property type="entry name" value="Glycosidases"/>
    <property type="match status" value="1"/>
</dbReference>
<accession>A0A127B9I5</accession>
<dbReference type="InterPro" id="IPR025275">
    <property type="entry name" value="DUF4015"/>
</dbReference>
<evidence type="ECO:0000313" key="2">
    <source>
        <dbReference type="EMBL" id="AMM53964.1"/>
    </source>
</evidence>
<evidence type="ECO:0000313" key="3">
    <source>
        <dbReference type="Proteomes" id="UP000070587"/>
    </source>
</evidence>
<dbReference type="SUPFAM" id="SSF52317">
    <property type="entry name" value="Class I glutamine amidotransferase-like"/>
    <property type="match status" value="1"/>
</dbReference>
<dbReference type="GeneID" id="28491234"/>
<dbReference type="KEGG" id="pyc:TQ32_05325"/>
<reference evidence="2 3" key="2">
    <citation type="journal article" date="2016" name="Int. J. Syst. Evol. Microbiol.">
        <title>Pyrococcus kukulkanii sp. nov., a hyperthermophilic, piezophilic archaeon isolated from a deep-sea hydrothermal vent.</title>
        <authorList>
            <person name="Callac N."/>
            <person name="Oger P."/>
            <person name="Lesongeur F."/>
            <person name="Rattray J.E."/>
            <person name="Vannier P."/>
            <person name="Michoud G."/>
            <person name="Beauverger M."/>
            <person name="Gayet N."/>
            <person name="Rouxel O."/>
            <person name="Jebbar M."/>
            <person name="Godfroy A."/>
        </authorList>
    </citation>
    <scope>NUCLEOTIDE SEQUENCE [LARGE SCALE GENOMIC DNA]</scope>
    <source>
        <strain evidence="2 3">NCB100</strain>
    </source>
</reference>
<dbReference type="InterPro" id="IPR017853">
    <property type="entry name" value="GH"/>
</dbReference>